<dbReference type="EMBL" id="JAOYFB010000004">
    <property type="protein sequence ID" value="KAK4013156.1"/>
    <property type="molecule type" value="Genomic_DNA"/>
</dbReference>
<dbReference type="InterPro" id="IPR012677">
    <property type="entry name" value="Nucleotide-bd_a/b_plait_sf"/>
</dbReference>
<evidence type="ECO:0000256" key="6">
    <source>
        <dbReference type="SAM" id="MobiDB-lite"/>
    </source>
</evidence>
<accession>A0ABQ9ZJQ3</accession>
<dbReference type="Proteomes" id="UP001234178">
    <property type="component" value="Unassembled WGS sequence"/>
</dbReference>
<dbReference type="InterPro" id="IPR039119">
    <property type="entry name" value="ABT1/Esf2"/>
</dbReference>
<dbReference type="SUPFAM" id="SSF54928">
    <property type="entry name" value="RNA-binding domain, RBD"/>
    <property type="match status" value="1"/>
</dbReference>
<keyword evidence="9" id="KW-1185">Reference proteome</keyword>
<evidence type="ECO:0000256" key="5">
    <source>
        <dbReference type="ARBA" id="ARBA00023242"/>
    </source>
</evidence>
<dbReference type="Pfam" id="PF00076">
    <property type="entry name" value="RRM_1"/>
    <property type="match status" value="1"/>
</dbReference>
<reference evidence="8 9" key="1">
    <citation type="journal article" date="2023" name="Nucleic Acids Res.">
        <title>The hologenome of Daphnia magna reveals possible DNA methylation and microbiome-mediated evolution of the host genome.</title>
        <authorList>
            <person name="Chaturvedi A."/>
            <person name="Li X."/>
            <person name="Dhandapani V."/>
            <person name="Marshall H."/>
            <person name="Kissane S."/>
            <person name="Cuenca-Cambronero M."/>
            <person name="Asole G."/>
            <person name="Calvet F."/>
            <person name="Ruiz-Romero M."/>
            <person name="Marangio P."/>
            <person name="Guigo R."/>
            <person name="Rago D."/>
            <person name="Mirbahai L."/>
            <person name="Eastwood N."/>
            <person name="Colbourne J.K."/>
            <person name="Zhou J."/>
            <person name="Mallon E."/>
            <person name="Orsini L."/>
        </authorList>
    </citation>
    <scope>NUCLEOTIDE SEQUENCE [LARGE SCALE GENOMIC DNA]</scope>
    <source>
        <strain evidence="8">LRV0_1</strain>
    </source>
</reference>
<evidence type="ECO:0000313" key="9">
    <source>
        <dbReference type="Proteomes" id="UP001234178"/>
    </source>
</evidence>
<dbReference type="InterPro" id="IPR000504">
    <property type="entry name" value="RRM_dom"/>
</dbReference>
<dbReference type="PANTHER" id="PTHR12311">
    <property type="entry name" value="ACTIVATOR OF BASAL TRANSCRIPTION 1"/>
    <property type="match status" value="1"/>
</dbReference>
<keyword evidence="5" id="KW-0539">Nucleus</keyword>
<dbReference type="CDD" id="cd12263">
    <property type="entry name" value="RRM_ABT1_like"/>
    <property type="match status" value="1"/>
</dbReference>
<dbReference type="PANTHER" id="PTHR12311:SF7">
    <property type="entry name" value="ACTIVATOR OF BASAL TRANSCRIPTION 1"/>
    <property type="match status" value="1"/>
</dbReference>
<feature type="region of interest" description="Disordered" evidence="6">
    <location>
        <begin position="1"/>
        <end position="40"/>
    </location>
</feature>
<dbReference type="InterPro" id="IPR035979">
    <property type="entry name" value="RBD_domain_sf"/>
</dbReference>
<keyword evidence="4" id="KW-0694">RNA-binding</keyword>
<evidence type="ECO:0000259" key="7">
    <source>
        <dbReference type="Pfam" id="PF00076"/>
    </source>
</evidence>
<comment type="subcellular location">
    <subcellularLocation>
        <location evidence="1">Nucleus</location>
        <location evidence="1">Nucleolus</location>
    </subcellularLocation>
</comment>
<comment type="caution">
    <text evidence="8">The sequence shown here is derived from an EMBL/GenBank/DDBJ whole genome shotgun (WGS) entry which is preliminary data.</text>
</comment>
<evidence type="ECO:0000256" key="1">
    <source>
        <dbReference type="ARBA" id="ARBA00004604"/>
    </source>
</evidence>
<evidence type="ECO:0000256" key="2">
    <source>
        <dbReference type="ARBA" id="ARBA00005819"/>
    </source>
</evidence>
<feature type="region of interest" description="Disordered" evidence="6">
    <location>
        <begin position="192"/>
        <end position="229"/>
    </location>
</feature>
<name>A0ABQ9ZJQ3_9CRUS</name>
<gene>
    <name evidence="8" type="ORF">OUZ56_025391</name>
</gene>
<feature type="compositionally biased region" description="Basic and acidic residues" evidence="6">
    <location>
        <begin position="1"/>
        <end position="22"/>
    </location>
</feature>
<evidence type="ECO:0000313" key="8">
    <source>
        <dbReference type="EMBL" id="KAK4013156.1"/>
    </source>
</evidence>
<proteinExistence type="inferred from homology"/>
<organism evidence="8 9">
    <name type="scientific">Daphnia magna</name>
    <dbReference type="NCBI Taxonomy" id="35525"/>
    <lineage>
        <taxon>Eukaryota</taxon>
        <taxon>Metazoa</taxon>
        <taxon>Ecdysozoa</taxon>
        <taxon>Arthropoda</taxon>
        <taxon>Crustacea</taxon>
        <taxon>Branchiopoda</taxon>
        <taxon>Diplostraca</taxon>
        <taxon>Cladocera</taxon>
        <taxon>Anomopoda</taxon>
        <taxon>Daphniidae</taxon>
        <taxon>Daphnia</taxon>
    </lineage>
</organism>
<dbReference type="Gene3D" id="3.30.70.330">
    <property type="match status" value="1"/>
</dbReference>
<feature type="compositionally biased region" description="Acidic residues" evidence="6">
    <location>
        <begin position="23"/>
        <end position="33"/>
    </location>
</feature>
<comment type="similarity">
    <text evidence="2">Belongs to the ESF2/ABP1 family.</text>
</comment>
<evidence type="ECO:0000256" key="4">
    <source>
        <dbReference type="ARBA" id="ARBA00022884"/>
    </source>
</evidence>
<evidence type="ECO:0000256" key="3">
    <source>
        <dbReference type="ARBA" id="ARBA00020737"/>
    </source>
</evidence>
<dbReference type="InterPro" id="IPR034353">
    <property type="entry name" value="ABT1/ESF2_RRM"/>
</dbReference>
<protein>
    <recommendedName>
        <fullName evidence="3">Activator of basal transcription 1</fullName>
    </recommendedName>
</protein>
<sequence>MNMKEKHQLEQLDETGNVKDDLMSDEELEDEEIEKPKSRKKPGIVYLSSIPTGMNPQLVREFLGVHGEIGKSFLQPIEKAGVKKKRSNRFSEGWVEFASKRVAKAVAERLNNTKVGGKRRTRYHECLWNIKYLPRFKWAHLNERLAYEKAVRQQRMRTEIAQVKRETNFFIESVDQSKKLRKKMDKLEGWNVTQRSTEEEITNRKASSQNQDRTEFLRNLFNPSKSSTS</sequence>
<feature type="domain" description="RRM" evidence="7">
    <location>
        <begin position="45"/>
        <end position="119"/>
    </location>
</feature>